<feature type="region of interest" description="Disordered" evidence="2">
    <location>
        <begin position="333"/>
        <end position="371"/>
    </location>
</feature>
<dbReference type="PROSITE" id="PS50878">
    <property type="entry name" value="RT_POL"/>
    <property type="match status" value="1"/>
</dbReference>
<dbReference type="Proteomes" id="UP001152797">
    <property type="component" value="Unassembled WGS sequence"/>
</dbReference>
<name>A0A9P1CW43_9DINO</name>
<dbReference type="InterPro" id="IPR000477">
    <property type="entry name" value="RT_dom"/>
</dbReference>
<dbReference type="EMBL" id="CAMXCT030002546">
    <property type="protein sequence ID" value="CAL4786126.1"/>
    <property type="molecule type" value="Genomic_DNA"/>
</dbReference>
<feature type="compositionally biased region" description="Low complexity" evidence="2">
    <location>
        <begin position="475"/>
        <end position="497"/>
    </location>
</feature>
<keyword evidence="7" id="KW-1185">Reference proteome</keyword>
<evidence type="ECO:0000259" key="3">
    <source>
        <dbReference type="PROSITE" id="PS50089"/>
    </source>
</evidence>
<feature type="compositionally biased region" description="Pro residues" evidence="2">
    <location>
        <begin position="498"/>
        <end position="508"/>
    </location>
</feature>
<feature type="region of interest" description="Disordered" evidence="2">
    <location>
        <begin position="465"/>
        <end position="510"/>
    </location>
</feature>
<feature type="compositionally biased region" description="Basic residues" evidence="2">
    <location>
        <begin position="205"/>
        <end position="217"/>
    </location>
</feature>
<feature type="region of interest" description="Disordered" evidence="2">
    <location>
        <begin position="160"/>
        <end position="303"/>
    </location>
</feature>
<feature type="domain" description="RING-type" evidence="3">
    <location>
        <begin position="391"/>
        <end position="439"/>
    </location>
</feature>
<reference evidence="5" key="1">
    <citation type="submission" date="2022-10" db="EMBL/GenBank/DDBJ databases">
        <authorList>
            <person name="Chen Y."/>
            <person name="Dougan E. K."/>
            <person name="Chan C."/>
            <person name="Rhodes N."/>
            <person name="Thang M."/>
        </authorList>
    </citation>
    <scope>NUCLEOTIDE SEQUENCE</scope>
</reference>
<dbReference type="OrthoDB" id="10692160at2759"/>
<feature type="compositionally biased region" description="Low complexity" evidence="2">
    <location>
        <begin position="276"/>
        <end position="296"/>
    </location>
</feature>
<keyword evidence="1" id="KW-0479">Metal-binding</keyword>
<evidence type="ECO:0000313" key="5">
    <source>
        <dbReference type="EMBL" id="CAI3998814.1"/>
    </source>
</evidence>
<dbReference type="InterPro" id="IPR013083">
    <property type="entry name" value="Znf_RING/FYVE/PHD"/>
</dbReference>
<accession>A0A9P1CW43</accession>
<dbReference type="EMBL" id="CAMXCT020002546">
    <property type="protein sequence ID" value="CAL1152189.1"/>
    <property type="molecule type" value="Genomic_DNA"/>
</dbReference>
<dbReference type="Pfam" id="PF00078">
    <property type="entry name" value="RVT_1"/>
    <property type="match status" value="1"/>
</dbReference>
<evidence type="ECO:0000256" key="1">
    <source>
        <dbReference type="PROSITE-ProRule" id="PRU00175"/>
    </source>
</evidence>
<organism evidence="5">
    <name type="scientific">Cladocopium goreaui</name>
    <dbReference type="NCBI Taxonomy" id="2562237"/>
    <lineage>
        <taxon>Eukaryota</taxon>
        <taxon>Sar</taxon>
        <taxon>Alveolata</taxon>
        <taxon>Dinophyceae</taxon>
        <taxon>Suessiales</taxon>
        <taxon>Symbiodiniaceae</taxon>
        <taxon>Cladocopium</taxon>
    </lineage>
</organism>
<gene>
    <name evidence="5" type="ORF">C1SCF055_LOCUS25084</name>
</gene>
<feature type="domain" description="Reverse transcriptase" evidence="4">
    <location>
        <begin position="891"/>
        <end position="1127"/>
    </location>
</feature>
<dbReference type="InterPro" id="IPR001841">
    <property type="entry name" value="Znf_RING"/>
</dbReference>
<dbReference type="SUPFAM" id="SSF57850">
    <property type="entry name" value="RING/U-box"/>
    <property type="match status" value="1"/>
</dbReference>
<keyword evidence="1" id="KW-0862">Zinc</keyword>
<evidence type="ECO:0000313" key="6">
    <source>
        <dbReference type="EMBL" id="CAL1152189.1"/>
    </source>
</evidence>
<sequence>MLQAGLRADLITLGACVAGVGDWWMAQQRLEHVATEGLEIDIITSSAAISVCSSSAAWQAALAITASKSSSVVSAMIAAIAKAPSAPWRKVLKMMAEAPWKRKRKVRTPNAVVFGAAMNACVSQPRVVAQLFKDFVPGATDGRHVCLAVTAWATLGGTLTPAPQGAPPTPAAAPASGTEAAPPAAPASPRAASPDSASGTSSVPSRRRTPSVARRSRTCLCTRSPSSAPATPAVPPSPRARLRPRRAAPTPGASRRRPGRRGGKKVRERVARARAHAASAVPGPATSRPRPSSRRPLTAFAVPRPAPGPILSASPFSSASPFAANPFAAAGPRSFPSFSRQPGPAISGGGGPQHPFGSRVSPAPFPPAAPAPPVVSPAPALSAGGADLPNCPTCLEPLHPADPPRQRTAFWPGCRHPYHFACLARTVARLPDPACSLCRAPWPDGAAPELIDACTALAVNPFLDSDAGSRPPTPRANAAHAAPAVPVDSSSGSDSDAPCPPEPLPQPLPWARRSPPLCPVQGAANSSLYVPLLWAAVGDMPAEALAAWRAATPTDDWWETSRARLAASGPVSLARLTAALAGTPSPGPATSAARLTAAGGSLPSAAQAHLAWAVRHLAGLDGYVEAAGQEVCLQLYGGLALATRLNTASDRFRAPAAPELAGAVPPARRRPRRRRDPPHPSNAPAAPGLPVPASDDEVSLAAPTQTLVGSIPDASWAWLDTVDLTAEFRAPVSTIRTLPPFLHSPAIRAYLIPLRVIASTTSATQASRAWTLFLLTPARACAHVRTGDLSRARHTLTSLPLAPGTAATLAALRDPARRPPTLLRPIPEEVRRAAAPPPTRFSAQIVADALRSAKRGSAAGLSGSTTDHYKTLLADEEALDLLAVAVTRLAAADLPAPALAALRLARLTAIQKPDGGVRGDAFRRLASRVLARHYAATFDRLTRPFQYALQARAGTDALAGLLRASLETDPGTVVVSIDGRAAYDTVSRATVLSQVSALVPSLLPFVQAFYGSTSTYLWRDELGEPHILEQGEGLEQGDSLAPALYALAQHRALAAAAQVLPPTATLAAFLDDLYILCPTPQARSAYNTVTRAVAAHAGVSTNQGKTRIYGSLPQAAPADLADLGPAVWCSDREPAARGFVAVGTPLGSPEYIAAHLEARLQEHQHLLDELPQLPDLQSAWLLLTFCAAPRAQHSLRTIPPSATTCYATAHDTAIAGMGGLGLYSATRTKEAAYWAAWADLLPVIHARAPALAQEFVTQLEHGPAAVAACLQQADQAGRHLDLHGWAHRPPWTSLIGDAAPPPPLADREPAWWRHGWQHPASVAVTTYHRQECVLPSLSPTHRALLRSQAGPGAGAWLLAVPSDPGTTLPPPAMNIALRRRLRLPLPVTAATCGVDGRGHGCGGPLDPYGDHALACPRSGALARRAPVVERAWVRVAREAIGADGRVVPQQWIASLNVPGVSSTDRRRLDLVIYGATPLGEALCCDATLVSALTRGGAPIPRAADNDAVAITAARQRKQRAYPELLQRGAQRLLVLATELGGRWSGECRELMRLLVDHRARRVAPAVRPAARSGWLRRWWGILSVAVQHATALGCDCWRHPWQPAGDDGPPLADVLDLAEPAAPSRLPCSQRLPAERGDLQRGHGDVVTLSSAMTSCLQQQQWQWSLQLGRAQAAQGNLLTQALELQALTLGARWQLVPSMVEQLQMRTLRSGAPLVSRIHRPGFTSHGLNQAASARIPLMVHSHRFSRF</sequence>
<dbReference type="CDD" id="cd16448">
    <property type="entry name" value="RING-H2"/>
    <property type="match status" value="1"/>
</dbReference>
<feature type="compositionally biased region" description="Basic residues" evidence="2">
    <location>
        <begin position="254"/>
        <end position="275"/>
    </location>
</feature>
<feature type="compositionally biased region" description="Low complexity" evidence="2">
    <location>
        <begin position="222"/>
        <end position="231"/>
    </location>
</feature>
<feature type="compositionally biased region" description="Basic residues" evidence="2">
    <location>
        <begin position="667"/>
        <end position="676"/>
    </location>
</feature>
<protein>
    <recommendedName>
        <fullName evidence="8">RING-type domain-containing protein</fullName>
    </recommendedName>
</protein>
<dbReference type="PROSITE" id="PS50089">
    <property type="entry name" value="ZF_RING_2"/>
    <property type="match status" value="1"/>
</dbReference>
<reference evidence="6" key="2">
    <citation type="submission" date="2024-04" db="EMBL/GenBank/DDBJ databases">
        <authorList>
            <person name="Chen Y."/>
            <person name="Shah S."/>
            <person name="Dougan E. K."/>
            <person name="Thang M."/>
            <person name="Chan C."/>
        </authorList>
    </citation>
    <scope>NUCLEOTIDE SEQUENCE [LARGE SCALE GENOMIC DNA]</scope>
</reference>
<feature type="compositionally biased region" description="Low complexity" evidence="2">
    <location>
        <begin position="172"/>
        <end position="204"/>
    </location>
</feature>
<dbReference type="Gene3D" id="3.30.40.10">
    <property type="entry name" value="Zinc/RING finger domain, C3HC4 (zinc finger)"/>
    <property type="match status" value="1"/>
</dbReference>
<dbReference type="GO" id="GO:0008270">
    <property type="term" value="F:zinc ion binding"/>
    <property type="evidence" value="ECO:0007669"/>
    <property type="project" value="UniProtKB-KW"/>
</dbReference>
<comment type="caution">
    <text evidence="5">The sequence shown here is derived from an EMBL/GenBank/DDBJ whole genome shotgun (WGS) entry which is preliminary data.</text>
</comment>
<evidence type="ECO:0008006" key="8">
    <source>
        <dbReference type="Google" id="ProtNLM"/>
    </source>
</evidence>
<evidence type="ECO:0000313" key="7">
    <source>
        <dbReference type="Proteomes" id="UP001152797"/>
    </source>
</evidence>
<keyword evidence="1" id="KW-0863">Zinc-finger</keyword>
<evidence type="ECO:0000256" key="2">
    <source>
        <dbReference type="SAM" id="MobiDB-lite"/>
    </source>
</evidence>
<proteinExistence type="predicted"/>
<feature type="region of interest" description="Disordered" evidence="2">
    <location>
        <begin position="656"/>
        <end position="697"/>
    </location>
</feature>
<evidence type="ECO:0000259" key="4">
    <source>
        <dbReference type="PROSITE" id="PS50878"/>
    </source>
</evidence>
<dbReference type="EMBL" id="CAMXCT010002546">
    <property type="protein sequence ID" value="CAI3998814.1"/>
    <property type="molecule type" value="Genomic_DNA"/>
</dbReference>